<sequence>MERRKRRRHSTKTKPSTNANHEPEQTAAGAVGAAEGEGARAGKSEFIKSLPASSLIKYLDKHHLLHSPLRTPTTAVDHDGQSAVAKKQLIEDYHRFALLVSCGPSGQSAADRPETSHLPSLGPSYRACKEPPPSSDISPSASAIDSHRSEASLSPSMARSTSSSSSFYSKLFSPTSELLDPQEQEGEEEEEEEEEDGTVARQKKKPHIERPDSLFQFDKTLTTIVQSHHHRTFPCLLQPHHSVDSNTHNPIYEPDSLSHTLLPLHPPTNSPSKSCATLTHHGFPFNIHLPHTPPLIPHPNSPSDHVRLIEDHVLPHFVYSVKTRGNALRPK</sequence>
<feature type="compositionally biased region" description="Low complexity" evidence="1">
    <location>
        <begin position="27"/>
        <end position="36"/>
    </location>
</feature>
<organism evidence="2 3">
    <name type="scientific">Puccinia sorghi</name>
    <dbReference type="NCBI Taxonomy" id="27349"/>
    <lineage>
        <taxon>Eukaryota</taxon>
        <taxon>Fungi</taxon>
        <taxon>Dikarya</taxon>
        <taxon>Basidiomycota</taxon>
        <taxon>Pucciniomycotina</taxon>
        <taxon>Pucciniomycetes</taxon>
        <taxon>Pucciniales</taxon>
        <taxon>Pucciniaceae</taxon>
        <taxon>Puccinia</taxon>
    </lineage>
</organism>
<keyword evidence="3" id="KW-1185">Reference proteome</keyword>
<dbReference type="EMBL" id="LAVV01007380">
    <property type="protein sequence ID" value="KNZ56135.1"/>
    <property type="molecule type" value="Genomic_DNA"/>
</dbReference>
<proteinExistence type="predicted"/>
<evidence type="ECO:0000313" key="3">
    <source>
        <dbReference type="Proteomes" id="UP000037035"/>
    </source>
</evidence>
<evidence type="ECO:0000256" key="1">
    <source>
        <dbReference type="SAM" id="MobiDB-lite"/>
    </source>
</evidence>
<accession>A0A0L6V7P1</accession>
<evidence type="ECO:0000313" key="2">
    <source>
        <dbReference type="EMBL" id="KNZ56135.1"/>
    </source>
</evidence>
<feature type="compositionally biased region" description="Low complexity" evidence="1">
    <location>
        <begin position="151"/>
        <end position="179"/>
    </location>
</feature>
<dbReference type="AlphaFoldDB" id="A0A0L6V7P1"/>
<comment type="caution">
    <text evidence="2">The sequence shown here is derived from an EMBL/GenBank/DDBJ whole genome shotgun (WGS) entry which is preliminary data.</text>
</comment>
<feature type="compositionally biased region" description="Acidic residues" evidence="1">
    <location>
        <begin position="180"/>
        <end position="197"/>
    </location>
</feature>
<reference evidence="2 3" key="1">
    <citation type="submission" date="2015-08" db="EMBL/GenBank/DDBJ databases">
        <title>Next Generation Sequencing and Analysis of the Genome of Puccinia sorghi L Schw, the Causal Agent of Maize Common Rust.</title>
        <authorList>
            <person name="Rochi L."/>
            <person name="Burguener G."/>
            <person name="Darino M."/>
            <person name="Turjanski A."/>
            <person name="Kreff E."/>
            <person name="Dieguez M.J."/>
            <person name="Sacco F."/>
        </authorList>
    </citation>
    <scope>NUCLEOTIDE SEQUENCE [LARGE SCALE GENOMIC DNA]</scope>
    <source>
        <strain evidence="2 3">RO10H11247</strain>
    </source>
</reference>
<dbReference type="Proteomes" id="UP000037035">
    <property type="component" value="Unassembled WGS sequence"/>
</dbReference>
<feature type="compositionally biased region" description="Basic residues" evidence="1">
    <location>
        <begin position="1"/>
        <end position="12"/>
    </location>
</feature>
<feature type="region of interest" description="Disordered" evidence="1">
    <location>
        <begin position="104"/>
        <end position="211"/>
    </location>
</feature>
<dbReference type="VEuPathDB" id="FungiDB:VP01_248g7"/>
<protein>
    <submittedName>
        <fullName evidence="2">Uncharacterized protein</fullName>
    </submittedName>
</protein>
<feature type="compositionally biased region" description="Low complexity" evidence="1">
    <location>
        <begin position="135"/>
        <end position="144"/>
    </location>
</feature>
<feature type="region of interest" description="Disordered" evidence="1">
    <location>
        <begin position="1"/>
        <end position="39"/>
    </location>
</feature>
<gene>
    <name evidence="2" type="ORF">VP01_248g7</name>
</gene>
<name>A0A0L6V7P1_9BASI</name>
<dbReference type="OrthoDB" id="2505454at2759"/>